<evidence type="ECO:0000313" key="1">
    <source>
        <dbReference type="EMBL" id="AKM84697.1"/>
    </source>
</evidence>
<accession>A0A0G4BCA4</accession>
<reference evidence="1 2" key="1">
    <citation type="journal article" date="2015" name="Nature">
        <title>rRNA introns, odd ribosomes, and small enigmatic genomes across a large radiation of phyla.</title>
        <authorList>
            <person name="Brown C.T."/>
            <person name="Hug L.A."/>
            <person name="Thomas B.C."/>
            <person name="Sharon I."/>
            <person name="Castelle C.J."/>
            <person name="Singh A."/>
            <person name="Wilkins M.J."/>
            <person name="Williams K.H."/>
            <person name="Banfield J.F."/>
        </authorList>
    </citation>
    <scope>NUCLEOTIDE SEQUENCE [LARGE SCALE GENOMIC DNA]</scope>
</reference>
<dbReference type="AlphaFoldDB" id="A0A0G4BCA4"/>
<dbReference type="Proteomes" id="UP000035659">
    <property type="component" value="Chromosome"/>
</dbReference>
<proteinExistence type="predicted"/>
<dbReference type="KEGG" id="bgw:VE98_C0001G0240"/>
<gene>
    <name evidence="1" type="ORF">VE98_C0001G0240</name>
</gene>
<sequence length="35" mass="4137">MGWDTGRISRESFARKALFKEGRTVIHEQDPPTYR</sequence>
<name>A0A0G4BCA4_UNCK3</name>
<organism evidence="1 2">
    <name type="scientific">candidate division Kazan bacterium GW2011_GWA1_50_15</name>
    <dbReference type="NCBI Taxonomy" id="1620412"/>
    <lineage>
        <taxon>Bacteria</taxon>
        <taxon>Bacteria division Kazan-3B-28</taxon>
    </lineage>
</organism>
<protein>
    <submittedName>
        <fullName evidence="1">Uncharacterized protein</fullName>
    </submittedName>
</protein>
<dbReference type="STRING" id="1620412.VE98_C0001G0240"/>
<evidence type="ECO:0000313" key="2">
    <source>
        <dbReference type="Proteomes" id="UP000035659"/>
    </source>
</evidence>
<dbReference type="EMBL" id="CP011216">
    <property type="protein sequence ID" value="AKM84697.1"/>
    <property type="molecule type" value="Genomic_DNA"/>
</dbReference>